<feature type="region of interest" description="Disordered" evidence="7">
    <location>
        <begin position="16"/>
        <end position="43"/>
    </location>
</feature>
<dbReference type="GO" id="GO:0006357">
    <property type="term" value="P:regulation of transcription by RNA polymerase II"/>
    <property type="evidence" value="ECO:0007669"/>
    <property type="project" value="InterPro"/>
</dbReference>
<dbReference type="InterPro" id="IPR039142">
    <property type="entry name" value="NRF1/Ewg"/>
</dbReference>
<dbReference type="PANTHER" id="PTHR20338">
    <property type="entry name" value="NUCLEAR RESPIRATORY FACTOR 1"/>
    <property type="match status" value="1"/>
</dbReference>
<evidence type="ECO:0000256" key="1">
    <source>
        <dbReference type="ARBA" id="ARBA00004123"/>
    </source>
</evidence>
<comment type="subcellular location">
    <subcellularLocation>
        <location evidence="1">Nucleus</location>
    </subcellularLocation>
</comment>
<evidence type="ECO:0000259" key="8">
    <source>
        <dbReference type="Pfam" id="PF10491"/>
    </source>
</evidence>
<keyword evidence="3" id="KW-0805">Transcription regulation</keyword>
<dbReference type="Pfam" id="PF10491">
    <property type="entry name" value="Nrf1_DNA-bind"/>
    <property type="match status" value="1"/>
</dbReference>
<evidence type="ECO:0000256" key="4">
    <source>
        <dbReference type="ARBA" id="ARBA00023125"/>
    </source>
</evidence>
<evidence type="ECO:0000313" key="9">
    <source>
        <dbReference type="EnsemblMetazoa" id="G30566.2:cds"/>
    </source>
</evidence>
<evidence type="ECO:0000256" key="3">
    <source>
        <dbReference type="ARBA" id="ARBA00023015"/>
    </source>
</evidence>
<feature type="compositionally biased region" description="Low complexity" evidence="7">
    <location>
        <begin position="27"/>
        <end position="40"/>
    </location>
</feature>
<evidence type="ECO:0000313" key="10">
    <source>
        <dbReference type="Proteomes" id="UP000005408"/>
    </source>
</evidence>
<dbReference type="GO" id="GO:0005634">
    <property type="term" value="C:nucleus"/>
    <property type="evidence" value="ECO:0007669"/>
    <property type="project" value="UniProtKB-SubCell"/>
</dbReference>
<evidence type="ECO:0000256" key="5">
    <source>
        <dbReference type="ARBA" id="ARBA00023163"/>
    </source>
</evidence>
<sequence length="230" mass="24623">MMNNLVSTGGSIQGSFTMTTSINSGMMSDDMSEPSSPESSFDASDLLGPGGMNDDVTAQLANSGTIGMAAAAAIASGKKHIKRPHAFETNPSIRKRQQTRLLRKLKACIEEYTTRVGQQAVVLCCTPGKSQNSNNYKVFGSQPLESVIRNCKSVVLQDLESTLAEQVPQSQDLAAVVSVTTFDALQTQAGLQVAMAPMTITKQEVSDDIQEEITETACDMSMEDSDDKLE</sequence>
<name>A0A8W8M058_MAGGI</name>
<keyword evidence="10" id="KW-1185">Reference proteome</keyword>
<evidence type="ECO:0000256" key="2">
    <source>
        <dbReference type="ARBA" id="ARBA00005713"/>
    </source>
</evidence>
<evidence type="ECO:0000256" key="7">
    <source>
        <dbReference type="SAM" id="MobiDB-lite"/>
    </source>
</evidence>
<dbReference type="Proteomes" id="UP000005408">
    <property type="component" value="Unassembled WGS sequence"/>
</dbReference>
<proteinExistence type="inferred from homology"/>
<dbReference type="GO" id="GO:0003677">
    <property type="term" value="F:DNA binding"/>
    <property type="evidence" value="ECO:0007669"/>
    <property type="project" value="UniProtKB-KW"/>
</dbReference>
<feature type="compositionally biased region" description="Polar residues" evidence="7">
    <location>
        <begin position="16"/>
        <end position="26"/>
    </location>
</feature>
<evidence type="ECO:0000256" key="6">
    <source>
        <dbReference type="ARBA" id="ARBA00023242"/>
    </source>
</evidence>
<keyword evidence="6" id="KW-0539">Nucleus</keyword>
<dbReference type="GO" id="GO:0003700">
    <property type="term" value="F:DNA-binding transcription factor activity"/>
    <property type="evidence" value="ECO:0007669"/>
    <property type="project" value="InterPro"/>
</dbReference>
<protein>
    <recommendedName>
        <fullName evidence="8">Nuclear respiratory factor 1 NLS/DNA-binding dimerisation domain-containing protein</fullName>
    </recommendedName>
</protein>
<accession>A0A8W8M058</accession>
<keyword evidence="4" id="KW-0238">DNA-binding</keyword>
<dbReference type="EnsemblMetazoa" id="G30566.2">
    <property type="protein sequence ID" value="G30566.2:cds"/>
    <property type="gene ID" value="G30566"/>
</dbReference>
<feature type="domain" description="Nuclear respiratory factor 1 NLS/DNA-binding dimerisation" evidence="8">
    <location>
        <begin position="64"/>
        <end position="175"/>
    </location>
</feature>
<reference evidence="9" key="1">
    <citation type="submission" date="2022-08" db="UniProtKB">
        <authorList>
            <consortium name="EnsemblMetazoa"/>
        </authorList>
    </citation>
    <scope>IDENTIFICATION</scope>
    <source>
        <strain evidence="9">05x7-T-G4-1.051#20</strain>
    </source>
</reference>
<dbReference type="InterPro" id="IPR019525">
    <property type="entry name" value="Nrf1_NLS/DNA-bd_dimer"/>
</dbReference>
<organism evidence="9 10">
    <name type="scientific">Magallana gigas</name>
    <name type="common">Pacific oyster</name>
    <name type="synonym">Crassostrea gigas</name>
    <dbReference type="NCBI Taxonomy" id="29159"/>
    <lineage>
        <taxon>Eukaryota</taxon>
        <taxon>Metazoa</taxon>
        <taxon>Spiralia</taxon>
        <taxon>Lophotrochozoa</taxon>
        <taxon>Mollusca</taxon>
        <taxon>Bivalvia</taxon>
        <taxon>Autobranchia</taxon>
        <taxon>Pteriomorphia</taxon>
        <taxon>Ostreida</taxon>
        <taxon>Ostreoidea</taxon>
        <taxon>Ostreidae</taxon>
        <taxon>Magallana</taxon>
    </lineage>
</organism>
<keyword evidence="5" id="KW-0804">Transcription</keyword>
<comment type="similarity">
    <text evidence="2">Belongs to the NRF1/Ewg family.</text>
</comment>
<dbReference type="AlphaFoldDB" id="A0A8W8M058"/>